<dbReference type="InterPro" id="IPR015424">
    <property type="entry name" value="PyrdxlP-dep_Trfase"/>
</dbReference>
<keyword evidence="2" id="KW-0663">Pyridoxal phosphate</keyword>
<dbReference type="SUPFAM" id="SSF46785">
    <property type="entry name" value="Winged helix' DNA-binding domain"/>
    <property type="match status" value="1"/>
</dbReference>
<dbReference type="GO" id="GO:0008483">
    <property type="term" value="F:transaminase activity"/>
    <property type="evidence" value="ECO:0007669"/>
    <property type="project" value="UniProtKB-KW"/>
</dbReference>
<evidence type="ECO:0000313" key="8">
    <source>
        <dbReference type="Proteomes" id="UP000462621"/>
    </source>
</evidence>
<keyword evidence="4" id="KW-0238">DNA-binding</keyword>
<dbReference type="SUPFAM" id="SSF53383">
    <property type="entry name" value="PLP-dependent transferases"/>
    <property type="match status" value="1"/>
</dbReference>
<dbReference type="GO" id="GO:0003700">
    <property type="term" value="F:DNA-binding transcription factor activity"/>
    <property type="evidence" value="ECO:0007669"/>
    <property type="project" value="InterPro"/>
</dbReference>
<evidence type="ECO:0000256" key="4">
    <source>
        <dbReference type="ARBA" id="ARBA00023125"/>
    </source>
</evidence>
<keyword evidence="8" id="KW-1185">Reference proteome</keyword>
<dbReference type="InterPro" id="IPR015421">
    <property type="entry name" value="PyrdxlP-dep_Trfase_major"/>
</dbReference>
<dbReference type="InterPro" id="IPR000524">
    <property type="entry name" value="Tscrpt_reg_HTH_GntR"/>
</dbReference>
<proteinExistence type="inferred from homology"/>
<evidence type="ECO:0000259" key="6">
    <source>
        <dbReference type="PROSITE" id="PS50949"/>
    </source>
</evidence>
<dbReference type="Proteomes" id="UP000462621">
    <property type="component" value="Unassembled WGS sequence"/>
</dbReference>
<dbReference type="InterPro" id="IPR036388">
    <property type="entry name" value="WH-like_DNA-bd_sf"/>
</dbReference>
<dbReference type="RefSeq" id="WP_161153218.1">
    <property type="nucleotide sequence ID" value="NZ_WEKT01000002.1"/>
</dbReference>
<dbReference type="PRINTS" id="PR00035">
    <property type="entry name" value="HTHGNTR"/>
</dbReference>
<dbReference type="PROSITE" id="PS50949">
    <property type="entry name" value="HTH_GNTR"/>
    <property type="match status" value="1"/>
</dbReference>
<evidence type="ECO:0000313" key="7">
    <source>
        <dbReference type="EMBL" id="MZI91904.1"/>
    </source>
</evidence>
<dbReference type="InterPro" id="IPR051446">
    <property type="entry name" value="HTH_trans_reg/aminotransferase"/>
</dbReference>
<accession>A0A7X4LH87</accession>
<organism evidence="7 8">
    <name type="scientific">Vibrio eleionomae</name>
    <dbReference type="NCBI Taxonomy" id="2653505"/>
    <lineage>
        <taxon>Bacteria</taxon>
        <taxon>Pseudomonadati</taxon>
        <taxon>Pseudomonadota</taxon>
        <taxon>Gammaproteobacteria</taxon>
        <taxon>Vibrionales</taxon>
        <taxon>Vibrionaceae</taxon>
        <taxon>Vibrio</taxon>
    </lineage>
</organism>
<dbReference type="CDD" id="cd00609">
    <property type="entry name" value="AAT_like"/>
    <property type="match status" value="1"/>
</dbReference>
<keyword evidence="3" id="KW-0805">Transcription regulation</keyword>
<comment type="similarity">
    <text evidence="1">In the C-terminal section; belongs to the class-I pyridoxal-phosphate-dependent aminotransferase family.</text>
</comment>
<keyword evidence="5" id="KW-0804">Transcription</keyword>
<dbReference type="InterPro" id="IPR036390">
    <property type="entry name" value="WH_DNA-bd_sf"/>
</dbReference>
<dbReference type="Pfam" id="PF00392">
    <property type="entry name" value="GntR"/>
    <property type="match status" value="1"/>
</dbReference>
<sequence>MMLIDSGDIDLSVGEGSRSERLFHAIRSKIVANLWKKNNQLPSTRKLALELGVSRNTVIHAYEQLVAEGYIESRRGSGYYVAVKLPEHYFPAQSVAPSGTSDYVLKNASANITNQAFSPGVADFSTFPYRQWQAIINCHLSRPTLMGFHDEQGWLELREALSQYLASNRSVCCDASRIIITSGAQQALSIALLATQDKGDQIAMECPGYARMKGVIDVLGYQYQPVNVAPFTGLDIESIQSMSAKLLYITPSNQYPMGTSLNTEQRLELINWAVTNNRYIIEDDYDSEFQFAHRPYTSMQGLAGKMGQDSQIIYVGSFSKVMFNGLRLGYMVVPNQLVSSCVALKAALSGDSPTHLQAALADFIRDGSLVRHIRRMRRLYEQKYQLMVQNIKELWGNDVEICSQAAGLHITLRWWQGIDEHHWAQLAENEGIIIRPMSYYDSLSSKQRGWKGAVLGFGNVAEADIESLLTSLRRLFLQGIAL</sequence>
<dbReference type="SMART" id="SM00345">
    <property type="entry name" value="HTH_GNTR"/>
    <property type="match status" value="1"/>
</dbReference>
<dbReference type="PANTHER" id="PTHR46577">
    <property type="entry name" value="HTH-TYPE TRANSCRIPTIONAL REGULATORY PROTEIN GABR"/>
    <property type="match status" value="1"/>
</dbReference>
<evidence type="ECO:0000256" key="3">
    <source>
        <dbReference type="ARBA" id="ARBA00023015"/>
    </source>
</evidence>
<gene>
    <name evidence="7" type="ORF">F9817_01625</name>
</gene>
<dbReference type="GO" id="GO:0030170">
    <property type="term" value="F:pyridoxal phosphate binding"/>
    <property type="evidence" value="ECO:0007669"/>
    <property type="project" value="InterPro"/>
</dbReference>
<evidence type="ECO:0000256" key="2">
    <source>
        <dbReference type="ARBA" id="ARBA00022898"/>
    </source>
</evidence>
<keyword evidence="7" id="KW-0032">Aminotransferase</keyword>
<dbReference type="InterPro" id="IPR004839">
    <property type="entry name" value="Aminotransferase_I/II_large"/>
</dbReference>
<evidence type="ECO:0000256" key="1">
    <source>
        <dbReference type="ARBA" id="ARBA00005384"/>
    </source>
</evidence>
<reference evidence="7 8" key="1">
    <citation type="submission" date="2019-10" db="EMBL/GenBank/DDBJ databases">
        <title>Vibrio sp. nov. isolated from a shrimp pond.</title>
        <authorList>
            <person name="Gomez-Gil B."/>
            <person name="Enciso-Ibarra J."/>
            <person name="Enciso-Ibarra K."/>
            <person name="Bolan-Mejia C."/>
        </authorList>
    </citation>
    <scope>NUCLEOTIDE SEQUENCE [LARGE SCALE GENOMIC DNA]</scope>
    <source>
        <strain evidence="7 8">CAIM 722</strain>
    </source>
</reference>
<dbReference type="Gene3D" id="3.40.640.10">
    <property type="entry name" value="Type I PLP-dependent aspartate aminotransferase-like (Major domain)"/>
    <property type="match status" value="1"/>
</dbReference>
<dbReference type="Gene3D" id="1.10.10.10">
    <property type="entry name" value="Winged helix-like DNA-binding domain superfamily/Winged helix DNA-binding domain"/>
    <property type="match status" value="1"/>
</dbReference>
<dbReference type="CDD" id="cd07377">
    <property type="entry name" value="WHTH_GntR"/>
    <property type="match status" value="1"/>
</dbReference>
<name>A0A7X4LH87_9VIBR</name>
<dbReference type="Pfam" id="PF00155">
    <property type="entry name" value="Aminotran_1_2"/>
    <property type="match status" value="1"/>
</dbReference>
<dbReference type="PANTHER" id="PTHR46577:SF1">
    <property type="entry name" value="HTH-TYPE TRANSCRIPTIONAL REGULATORY PROTEIN GABR"/>
    <property type="match status" value="1"/>
</dbReference>
<comment type="caution">
    <text evidence="7">The sequence shown here is derived from an EMBL/GenBank/DDBJ whole genome shotgun (WGS) entry which is preliminary data.</text>
</comment>
<dbReference type="GO" id="GO:0003677">
    <property type="term" value="F:DNA binding"/>
    <property type="evidence" value="ECO:0007669"/>
    <property type="project" value="UniProtKB-KW"/>
</dbReference>
<feature type="domain" description="HTH gntR-type" evidence="6">
    <location>
        <begin position="16"/>
        <end position="84"/>
    </location>
</feature>
<protein>
    <submittedName>
        <fullName evidence="7">Aminotransferase class I/II-fold pyridoxal phosphate-dependent enzyme</fullName>
    </submittedName>
</protein>
<keyword evidence="7" id="KW-0808">Transferase</keyword>
<dbReference type="EMBL" id="WEKT01000002">
    <property type="protein sequence ID" value="MZI91904.1"/>
    <property type="molecule type" value="Genomic_DNA"/>
</dbReference>
<evidence type="ECO:0000256" key="5">
    <source>
        <dbReference type="ARBA" id="ARBA00023163"/>
    </source>
</evidence>
<dbReference type="AlphaFoldDB" id="A0A7X4LH87"/>